<sequence length="68" mass="7921">MFPCATIMNIDGSAKRELPIPFPQIMWPENFRWSPDGKRIAFEGHDLQCGQGDIRDEGWWGWATKIDR</sequence>
<dbReference type="EMBL" id="BLRU01000214">
    <property type="protein sequence ID" value="GFP20019.1"/>
    <property type="molecule type" value="Genomic_DNA"/>
</dbReference>
<proteinExistence type="predicted"/>
<name>A0A6V8NI83_9ACTN</name>
<accession>A0A6V8NI83</accession>
<reference evidence="1 2" key="1">
    <citation type="journal article" date="2020" name="Front. Microbiol.">
        <title>Single-cell genomics of novel Actinobacteria with the Wood-Ljungdahl pathway discovered in a serpentinizing system.</title>
        <authorList>
            <person name="Merino N."/>
            <person name="Kawai M."/>
            <person name="Boyd E.S."/>
            <person name="Colman D.R."/>
            <person name="McGlynn S.E."/>
            <person name="Nealson K.H."/>
            <person name="Kurokawa K."/>
            <person name="Hongoh Y."/>
        </authorList>
    </citation>
    <scope>NUCLEOTIDE SEQUENCE [LARGE SCALE GENOMIC DNA]</scope>
    <source>
        <strain evidence="1 2">S03</strain>
    </source>
</reference>
<protein>
    <recommendedName>
        <fullName evidence="3">TolB protein</fullName>
    </recommendedName>
</protein>
<dbReference type="Proteomes" id="UP000574717">
    <property type="component" value="Unassembled WGS sequence"/>
</dbReference>
<evidence type="ECO:0008006" key="3">
    <source>
        <dbReference type="Google" id="ProtNLM"/>
    </source>
</evidence>
<gene>
    <name evidence="1" type="ORF">HKBW3S03_01522</name>
</gene>
<comment type="caution">
    <text evidence="1">The sequence shown here is derived from an EMBL/GenBank/DDBJ whole genome shotgun (WGS) entry which is preliminary data.</text>
</comment>
<dbReference type="AlphaFoldDB" id="A0A6V8NI83"/>
<organism evidence="1 2">
    <name type="scientific">Candidatus Hakubella thermalkaliphila</name>
    <dbReference type="NCBI Taxonomy" id="2754717"/>
    <lineage>
        <taxon>Bacteria</taxon>
        <taxon>Bacillati</taxon>
        <taxon>Actinomycetota</taxon>
        <taxon>Actinomycetota incertae sedis</taxon>
        <taxon>Candidatus Hakubellales</taxon>
        <taxon>Candidatus Hakubellaceae</taxon>
        <taxon>Candidatus Hakubella</taxon>
    </lineage>
</organism>
<evidence type="ECO:0000313" key="2">
    <source>
        <dbReference type="Proteomes" id="UP000574717"/>
    </source>
</evidence>
<evidence type="ECO:0000313" key="1">
    <source>
        <dbReference type="EMBL" id="GFP20019.1"/>
    </source>
</evidence>